<dbReference type="SUPFAM" id="SSF58104">
    <property type="entry name" value="Methyl-accepting chemotaxis protein (MCP) signaling domain"/>
    <property type="match status" value="1"/>
</dbReference>
<dbReference type="PRINTS" id="PR00260">
    <property type="entry name" value="CHEMTRNSDUCR"/>
</dbReference>
<dbReference type="PROSITE" id="PS50885">
    <property type="entry name" value="HAMP"/>
    <property type="match status" value="1"/>
</dbReference>
<dbReference type="EMBL" id="CP022579">
    <property type="protein sequence ID" value="QEL64551.1"/>
    <property type="molecule type" value="Genomic_DNA"/>
</dbReference>
<organism evidence="8 9">
    <name type="scientific">Oryzomicrobium terrae</name>
    <dbReference type="NCBI Taxonomy" id="1735038"/>
    <lineage>
        <taxon>Bacteria</taxon>
        <taxon>Pseudomonadati</taxon>
        <taxon>Pseudomonadota</taxon>
        <taxon>Betaproteobacteria</taxon>
        <taxon>Rhodocyclales</taxon>
        <taxon>Rhodocyclaceae</taxon>
        <taxon>Oryzomicrobium</taxon>
    </lineage>
</organism>
<sequence>MKRIADWSIWVRLTAAIWLVLVAAWSGMIVWETAVTRDTAVNQAESFAKSIHEMTMAGLTGMMITGTVGQREVFLDQIKQLSIIKDLHVVRGEAVSKVFGPDTKSTRPLDDVEKQVMGSGKPFVAVGDDGDGRYLRVVNPTLASTNYLGKNCIMCHQVPEGTVLGVVSMKVSLSDVDAAVNSFGVKIAATAVAVVIGLLLVIYLFTRHFVTEPIGQLTRGLRDIAEGDGDLTRRLPVKGKDEIGEAAGVFNQLMENFANLVRQVSTAAGQVSGKAHDLSQSAGRVAASSHRQNEQSVQAASAVEQLVESIVSISDSASHVQQQSQESLARADEGNRSLNQLLGEMKGVEHNVRTMADTVTEFVRSTDAITRMTQEVKDIAEQTNLLALNAAIEAARAGEAGRGFAVVADEVRKLAEKSSRSASEIDSITDSLSAQSVQVRTAIESGLTNLAASQHSVEGVANILQATNGSVTEVGHGLDTIAAATEQQRRVSGDVAENIAAIAAMAQENNGAVEETAQAAQALEALADSLQGAVGRFRT</sequence>
<keyword evidence="9" id="KW-1185">Reference proteome</keyword>
<keyword evidence="2 4" id="KW-0807">Transducer</keyword>
<comment type="subcellular location">
    <subcellularLocation>
        <location evidence="1">Membrane</location>
    </subcellularLocation>
</comment>
<keyword evidence="5" id="KW-0812">Transmembrane</keyword>
<dbReference type="Proteomes" id="UP000323671">
    <property type="component" value="Chromosome"/>
</dbReference>
<feature type="domain" description="Methyl-accepting transducer" evidence="6">
    <location>
        <begin position="267"/>
        <end position="503"/>
    </location>
</feature>
<dbReference type="FunFam" id="1.10.287.950:FF:000001">
    <property type="entry name" value="Methyl-accepting chemotaxis sensory transducer"/>
    <property type="match status" value="1"/>
</dbReference>
<dbReference type="PANTHER" id="PTHR32089">
    <property type="entry name" value="METHYL-ACCEPTING CHEMOTAXIS PROTEIN MCPB"/>
    <property type="match status" value="1"/>
</dbReference>
<dbReference type="GO" id="GO:0007165">
    <property type="term" value="P:signal transduction"/>
    <property type="evidence" value="ECO:0007669"/>
    <property type="project" value="UniProtKB-KW"/>
</dbReference>
<proteinExistence type="inferred from homology"/>
<evidence type="ECO:0000313" key="8">
    <source>
        <dbReference type="EMBL" id="QEL64551.1"/>
    </source>
</evidence>
<evidence type="ECO:0000256" key="3">
    <source>
        <dbReference type="ARBA" id="ARBA00029447"/>
    </source>
</evidence>
<dbReference type="Gene3D" id="3.30.450.290">
    <property type="match status" value="1"/>
</dbReference>
<feature type="transmembrane region" description="Helical" evidence="5">
    <location>
        <begin position="9"/>
        <end position="31"/>
    </location>
</feature>
<dbReference type="Pfam" id="PF00672">
    <property type="entry name" value="HAMP"/>
    <property type="match status" value="1"/>
</dbReference>
<evidence type="ECO:0000256" key="2">
    <source>
        <dbReference type="ARBA" id="ARBA00023224"/>
    </source>
</evidence>
<dbReference type="InterPro" id="IPR004090">
    <property type="entry name" value="Chemotax_Me-accpt_rcpt"/>
</dbReference>
<evidence type="ECO:0000259" key="7">
    <source>
        <dbReference type="PROSITE" id="PS50885"/>
    </source>
</evidence>
<evidence type="ECO:0000259" key="6">
    <source>
        <dbReference type="PROSITE" id="PS50111"/>
    </source>
</evidence>
<dbReference type="InterPro" id="IPR004089">
    <property type="entry name" value="MCPsignal_dom"/>
</dbReference>
<dbReference type="AlphaFoldDB" id="A0A5C1E6L2"/>
<keyword evidence="5" id="KW-0472">Membrane</keyword>
<reference evidence="8 9" key="1">
    <citation type="submission" date="2017-07" db="EMBL/GenBank/DDBJ databases">
        <title>Complete genome sequence of Oryzomicrobium terrae TPP412.</title>
        <authorList>
            <person name="Chiu L.-W."/>
            <person name="Lo K.-J."/>
            <person name="Tsai Y.-M."/>
            <person name="Lin S.-S."/>
            <person name="Kuo C.-H."/>
            <person name="Liu C.-T."/>
        </authorList>
    </citation>
    <scope>NUCLEOTIDE SEQUENCE [LARGE SCALE GENOMIC DNA]</scope>
    <source>
        <strain evidence="8 9">TPP412</strain>
    </source>
</reference>
<dbReference type="InterPro" id="IPR003660">
    <property type="entry name" value="HAMP_dom"/>
</dbReference>
<dbReference type="GO" id="GO:0006935">
    <property type="term" value="P:chemotaxis"/>
    <property type="evidence" value="ECO:0007669"/>
    <property type="project" value="InterPro"/>
</dbReference>
<dbReference type="RefSeq" id="WP_054622391.1">
    <property type="nucleotide sequence ID" value="NZ_CP022579.1"/>
</dbReference>
<dbReference type="GO" id="GO:0016020">
    <property type="term" value="C:membrane"/>
    <property type="evidence" value="ECO:0007669"/>
    <property type="project" value="UniProtKB-SubCell"/>
</dbReference>
<feature type="transmembrane region" description="Helical" evidence="5">
    <location>
        <begin position="183"/>
        <end position="205"/>
    </location>
</feature>
<keyword evidence="5" id="KW-1133">Transmembrane helix</keyword>
<accession>A0A5C1E6L2</accession>
<dbReference type="PANTHER" id="PTHR32089:SF112">
    <property type="entry name" value="LYSOZYME-LIKE PROTEIN-RELATED"/>
    <property type="match status" value="1"/>
</dbReference>
<dbReference type="KEGG" id="otr:OTERR_10750"/>
<dbReference type="SMART" id="SM00283">
    <property type="entry name" value="MA"/>
    <property type="match status" value="1"/>
</dbReference>
<protein>
    <submittedName>
        <fullName evidence="8">Methyl-accepting chemotaxis protein</fullName>
    </submittedName>
</protein>
<dbReference type="Pfam" id="PF00015">
    <property type="entry name" value="MCPsignal"/>
    <property type="match status" value="1"/>
</dbReference>
<dbReference type="GO" id="GO:0004888">
    <property type="term" value="F:transmembrane signaling receptor activity"/>
    <property type="evidence" value="ECO:0007669"/>
    <property type="project" value="InterPro"/>
</dbReference>
<name>A0A5C1E6L2_9RHOO</name>
<comment type="similarity">
    <text evidence="3">Belongs to the methyl-accepting chemotaxis (MCP) protein family.</text>
</comment>
<evidence type="ECO:0000313" key="9">
    <source>
        <dbReference type="Proteomes" id="UP000323671"/>
    </source>
</evidence>
<evidence type="ECO:0000256" key="1">
    <source>
        <dbReference type="ARBA" id="ARBA00004370"/>
    </source>
</evidence>
<dbReference type="CDD" id="cd06225">
    <property type="entry name" value="HAMP"/>
    <property type="match status" value="1"/>
</dbReference>
<gene>
    <name evidence="8" type="primary">mcp</name>
    <name evidence="8" type="ORF">OTERR_10750</name>
</gene>
<dbReference type="SMART" id="SM00304">
    <property type="entry name" value="HAMP"/>
    <property type="match status" value="1"/>
</dbReference>
<evidence type="ECO:0000256" key="4">
    <source>
        <dbReference type="PROSITE-ProRule" id="PRU00284"/>
    </source>
</evidence>
<feature type="domain" description="HAMP" evidence="7">
    <location>
        <begin position="208"/>
        <end position="262"/>
    </location>
</feature>
<dbReference type="Gene3D" id="1.10.287.950">
    <property type="entry name" value="Methyl-accepting chemotaxis protein"/>
    <property type="match status" value="1"/>
</dbReference>
<dbReference type="PROSITE" id="PS50111">
    <property type="entry name" value="CHEMOTAXIS_TRANSDUC_2"/>
    <property type="match status" value="1"/>
</dbReference>
<evidence type="ECO:0000256" key="5">
    <source>
        <dbReference type="SAM" id="Phobius"/>
    </source>
</evidence>